<keyword evidence="2" id="KW-1185">Reference proteome</keyword>
<evidence type="ECO:0000313" key="1">
    <source>
        <dbReference type="EMBL" id="PZE18047.1"/>
    </source>
</evidence>
<organism evidence="1 2">
    <name type="scientific">Putridiphycobacter roseus</name>
    <dbReference type="NCBI Taxonomy" id="2219161"/>
    <lineage>
        <taxon>Bacteria</taxon>
        <taxon>Pseudomonadati</taxon>
        <taxon>Bacteroidota</taxon>
        <taxon>Flavobacteriia</taxon>
        <taxon>Flavobacteriales</taxon>
        <taxon>Crocinitomicaceae</taxon>
        <taxon>Putridiphycobacter</taxon>
    </lineage>
</organism>
<reference evidence="1 2" key="1">
    <citation type="submission" date="2018-06" db="EMBL/GenBank/DDBJ databases">
        <title>The draft genome sequence of Crocinitomix sp. SM1701.</title>
        <authorList>
            <person name="Zhang X."/>
        </authorList>
    </citation>
    <scope>NUCLEOTIDE SEQUENCE [LARGE SCALE GENOMIC DNA]</scope>
    <source>
        <strain evidence="1 2">SM1701</strain>
    </source>
</reference>
<comment type="caution">
    <text evidence="1">The sequence shown here is derived from an EMBL/GenBank/DDBJ whole genome shotgun (WGS) entry which is preliminary data.</text>
</comment>
<gene>
    <name evidence="1" type="ORF">DNU06_05360</name>
</gene>
<dbReference type="AlphaFoldDB" id="A0A2W1N1C7"/>
<evidence type="ECO:0000313" key="2">
    <source>
        <dbReference type="Proteomes" id="UP000249248"/>
    </source>
</evidence>
<accession>A0A2W1N1C7</accession>
<dbReference type="RefSeq" id="WP_111062199.1">
    <property type="nucleotide sequence ID" value="NZ_JBHUCU010000002.1"/>
</dbReference>
<sequence>MFGLAIRKKIDEDKLANIFVNSLLEAVENGFGDVAGMINEDLAFQTSPSIDPKAYQQFLLIVITGNLTFLGENNEIDDVEDLSNLIIKKYASIFDMQTSELDVNIQKMRTFISQVNYPSKNYLYGLSKAVFFKYHLNNFQESYFKTMNSPNPLFLKRMDELVQLFLWDWDKFFKKHKMQ</sequence>
<dbReference type="Proteomes" id="UP000249248">
    <property type="component" value="Unassembled WGS sequence"/>
</dbReference>
<name>A0A2W1N1C7_9FLAO</name>
<dbReference type="OrthoDB" id="1467023at2"/>
<dbReference type="EMBL" id="QKSB01000002">
    <property type="protein sequence ID" value="PZE18047.1"/>
    <property type="molecule type" value="Genomic_DNA"/>
</dbReference>
<protein>
    <submittedName>
        <fullName evidence="1">Uncharacterized protein</fullName>
    </submittedName>
</protein>
<proteinExistence type="predicted"/>